<keyword evidence="2" id="KW-1185">Reference proteome</keyword>
<organism evidence="1 2">
    <name type="scientific">Persea americana</name>
    <name type="common">Avocado</name>
    <dbReference type="NCBI Taxonomy" id="3435"/>
    <lineage>
        <taxon>Eukaryota</taxon>
        <taxon>Viridiplantae</taxon>
        <taxon>Streptophyta</taxon>
        <taxon>Embryophyta</taxon>
        <taxon>Tracheophyta</taxon>
        <taxon>Spermatophyta</taxon>
        <taxon>Magnoliopsida</taxon>
        <taxon>Magnoliidae</taxon>
        <taxon>Laurales</taxon>
        <taxon>Lauraceae</taxon>
        <taxon>Persea</taxon>
    </lineage>
</organism>
<proteinExistence type="predicted"/>
<protein>
    <submittedName>
        <fullName evidence="1">Uncharacterized protein</fullName>
    </submittedName>
</protein>
<name>A0ACC2KXZ9_PERAE</name>
<reference evidence="1 2" key="1">
    <citation type="journal article" date="2022" name="Hortic Res">
        <title>A haplotype resolved chromosomal level avocado genome allows analysis of novel avocado genes.</title>
        <authorList>
            <person name="Nath O."/>
            <person name="Fletcher S.J."/>
            <person name="Hayward A."/>
            <person name="Shaw L.M."/>
            <person name="Masouleh A.K."/>
            <person name="Furtado A."/>
            <person name="Henry R.J."/>
            <person name="Mitter N."/>
        </authorList>
    </citation>
    <scope>NUCLEOTIDE SEQUENCE [LARGE SCALE GENOMIC DNA]</scope>
    <source>
        <strain evidence="2">cv. Hass</strain>
    </source>
</reference>
<dbReference type="EMBL" id="CM056814">
    <property type="protein sequence ID" value="KAJ8625945.1"/>
    <property type="molecule type" value="Genomic_DNA"/>
</dbReference>
<evidence type="ECO:0000313" key="1">
    <source>
        <dbReference type="EMBL" id="KAJ8625945.1"/>
    </source>
</evidence>
<dbReference type="Proteomes" id="UP001234297">
    <property type="component" value="Chromosome 6"/>
</dbReference>
<evidence type="ECO:0000313" key="2">
    <source>
        <dbReference type="Proteomes" id="UP001234297"/>
    </source>
</evidence>
<comment type="caution">
    <text evidence="1">The sequence shown here is derived from an EMBL/GenBank/DDBJ whole genome shotgun (WGS) entry which is preliminary data.</text>
</comment>
<gene>
    <name evidence="1" type="ORF">MRB53_019252</name>
</gene>
<sequence length="333" mass="37295">MANVLDLFQQYLLDDFDTFPDDQTSRISVKTEVLTQGSDCFSSPIWQQKREIFGDFSLLETTPTCLYTSESKEEVKDSNNDSEFEFLASLEQNISIFEHDNLFFFNTESQPQQLNLRDSKNQEFADSEKKPNPRHQKSTAKSSFSDRRPSVEISLPPVTKLELLETAAPPASAAASDEERQYRGIRRRPWGKFAAEIRDPSRRGARVWLGTFETAVEAARAYDRAAFQMRGRKAILNFPLQAGKWDEPVVACRRRRRETESGVGGEEQQKPVKKGKSSAPPESGTVGSSAGIPLTPSGWTGIWEGLDLTALNVPPLSPLSPHPPLGYPRVTII</sequence>
<accession>A0ACC2KXZ9</accession>